<keyword evidence="3 6" id="KW-0812">Transmembrane</keyword>
<dbReference type="SUPFAM" id="SSF54523">
    <property type="entry name" value="Pili subunits"/>
    <property type="match status" value="1"/>
</dbReference>
<dbReference type="EMBL" id="LCMA01000017">
    <property type="protein sequence ID" value="KKU25843.1"/>
    <property type="molecule type" value="Genomic_DNA"/>
</dbReference>
<keyword evidence="2" id="KW-0488">Methylation</keyword>
<gene>
    <name evidence="8" type="ORF">UX39_C0017G0003</name>
</gene>
<keyword evidence="4 6" id="KW-1133">Transmembrane helix</keyword>
<evidence type="ECO:0000256" key="5">
    <source>
        <dbReference type="ARBA" id="ARBA00023136"/>
    </source>
</evidence>
<dbReference type="AlphaFoldDB" id="A0A0G1R6W0"/>
<feature type="transmembrane region" description="Helical" evidence="6">
    <location>
        <begin position="6"/>
        <end position="32"/>
    </location>
</feature>
<comment type="caution">
    <text evidence="8">The sequence shown here is derived from an EMBL/GenBank/DDBJ whole genome shotgun (WGS) entry which is preliminary data.</text>
</comment>
<organism evidence="8 9">
    <name type="scientific">Candidatus Magasanikbacteria bacterium GW2011_GWA2_46_17</name>
    <dbReference type="NCBI Taxonomy" id="1619042"/>
    <lineage>
        <taxon>Bacteria</taxon>
        <taxon>Candidatus Magasanikiibacteriota</taxon>
    </lineage>
</organism>
<dbReference type="PRINTS" id="PR00813">
    <property type="entry name" value="BCTERIALGSPG"/>
</dbReference>
<feature type="domain" description="Type II secretion system protein GspG C-terminal" evidence="7">
    <location>
        <begin position="34"/>
        <end position="115"/>
    </location>
</feature>
<sequence length="146" mass="15269">MNRKGFTLIELLVVIAIIGLLSTLAVVALGNARVKARDSKRLADLKQLQTALEMYYTDQGGYPTTSSTLNLGSDTGAMCLNSSGFGATGCSDPYMGQVPEDPSASQNYTYTASSTASYLVTATLETGLNNFDAGAINLTPSGITQP</sequence>
<dbReference type="PANTHER" id="PTHR30093:SF44">
    <property type="entry name" value="TYPE II SECRETION SYSTEM CORE PROTEIN G"/>
    <property type="match status" value="1"/>
</dbReference>
<evidence type="ECO:0000256" key="2">
    <source>
        <dbReference type="ARBA" id="ARBA00022481"/>
    </source>
</evidence>
<evidence type="ECO:0000313" key="8">
    <source>
        <dbReference type="EMBL" id="KKU25843.1"/>
    </source>
</evidence>
<dbReference type="Gene3D" id="3.30.700.10">
    <property type="entry name" value="Glycoprotein, Type 4 Pilin"/>
    <property type="match status" value="1"/>
</dbReference>
<name>A0A0G1R6W0_9BACT</name>
<proteinExistence type="predicted"/>
<dbReference type="PROSITE" id="PS00409">
    <property type="entry name" value="PROKAR_NTER_METHYL"/>
    <property type="match status" value="1"/>
</dbReference>
<comment type="subcellular location">
    <subcellularLocation>
        <location evidence="1">Membrane</location>
        <topology evidence="1">Single-pass membrane protein</topology>
    </subcellularLocation>
</comment>
<dbReference type="Proteomes" id="UP000034175">
    <property type="component" value="Unassembled WGS sequence"/>
</dbReference>
<dbReference type="InterPro" id="IPR000983">
    <property type="entry name" value="Bac_GSPG_pilin"/>
</dbReference>
<dbReference type="PANTHER" id="PTHR30093">
    <property type="entry name" value="GENERAL SECRETION PATHWAY PROTEIN G"/>
    <property type="match status" value="1"/>
</dbReference>
<dbReference type="Pfam" id="PF07963">
    <property type="entry name" value="N_methyl"/>
    <property type="match status" value="1"/>
</dbReference>
<keyword evidence="5 6" id="KW-0472">Membrane</keyword>
<evidence type="ECO:0000256" key="3">
    <source>
        <dbReference type="ARBA" id="ARBA00022692"/>
    </source>
</evidence>
<evidence type="ECO:0000256" key="1">
    <source>
        <dbReference type="ARBA" id="ARBA00004167"/>
    </source>
</evidence>
<dbReference type="GO" id="GO:0016020">
    <property type="term" value="C:membrane"/>
    <property type="evidence" value="ECO:0007669"/>
    <property type="project" value="UniProtKB-SubCell"/>
</dbReference>
<dbReference type="NCBIfam" id="TIGR02532">
    <property type="entry name" value="IV_pilin_GFxxxE"/>
    <property type="match status" value="1"/>
</dbReference>
<dbReference type="GO" id="GO:0015628">
    <property type="term" value="P:protein secretion by the type II secretion system"/>
    <property type="evidence" value="ECO:0007669"/>
    <property type="project" value="InterPro"/>
</dbReference>
<dbReference type="GO" id="GO:0015627">
    <property type="term" value="C:type II protein secretion system complex"/>
    <property type="evidence" value="ECO:0007669"/>
    <property type="project" value="InterPro"/>
</dbReference>
<dbReference type="InterPro" id="IPR045584">
    <property type="entry name" value="Pilin-like"/>
</dbReference>
<evidence type="ECO:0000259" key="7">
    <source>
        <dbReference type="Pfam" id="PF08334"/>
    </source>
</evidence>
<evidence type="ECO:0000256" key="4">
    <source>
        <dbReference type="ARBA" id="ARBA00022989"/>
    </source>
</evidence>
<dbReference type="InterPro" id="IPR012902">
    <property type="entry name" value="N_methyl_site"/>
</dbReference>
<dbReference type="Pfam" id="PF08334">
    <property type="entry name" value="T2SSG"/>
    <property type="match status" value="1"/>
</dbReference>
<reference evidence="8 9" key="1">
    <citation type="journal article" date="2015" name="Nature">
        <title>rRNA introns, odd ribosomes, and small enigmatic genomes across a large radiation of phyla.</title>
        <authorList>
            <person name="Brown C.T."/>
            <person name="Hug L.A."/>
            <person name="Thomas B.C."/>
            <person name="Sharon I."/>
            <person name="Castelle C.J."/>
            <person name="Singh A."/>
            <person name="Wilkins M.J."/>
            <person name="Williams K.H."/>
            <person name="Banfield J.F."/>
        </authorList>
    </citation>
    <scope>NUCLEOTIDE SEQUENCE [LARGE SCALE GENOMIC DNA]</scope>
</reference>
<accession>A0A0G1R6W0</accession>
<evidence type="ECO:0000256" key="6">
    <source>
        <dbReference type="SAM" id="Phobius"/>
    </source>
</evidence>
<dbReference type="InterPro" id="IPR013545">
    <property type="entry name" value="T2SS_protein-GspG_C"/>
</dbReference>
<evidence type="ECO:0000313" key="9">
    <source>
        <dbReference type="Proteomes" id="UP000034175"/>
    </source>
</evidence>
<protein>
    <submittedName>
        <fullName evidence="8">Type IV pilin PilA</fullName>
    </submittedName>
</protein>